<reference evidence="1" key="1">
    <citation type="submission" date="2014-11" db="EMBL/GenBank/DDBJ databases">
        <authorList>
            <person name="Amaro Gonzalez C."/>
        </authorList>
    </citation>
    <scope>NUCLEOTIDE SEQUENCE</scope>
</reference>
<proteinExistence type="predicted"/>
<organism evidence="1">
    <name type="scientific">Anguilla anguilla</name>
    <name type="common">European freshwater eel</name>
    <name type="synonym">Muraena anguilla</name>
    <dbReference type="NCBI Taxonomy" id="7936"/>
    <lineage>
        <taxon>Eukaryota</taxon>
        <taxon>Metazoa</taxon>
        <taxon>Chordata</taxon>
        <taxon>Craniata</taxon>
        <taxon>Vertebrata</taxon>
        <taxon>Euteleostomi</taxon>
        <taxon>Actinopterygii</taxon>
        <taxon>Neopterygii</taxon>
        <taxon>Teleostei</taxon>
        <taxon>Anguilliformes</taxon>
        <taxon>Anguillidae</taxon>
        <taxon>Anguilla</taxon>
    </lineage>
</organism>
<accession>A0A0E9Q415</accession>
<name>A0A0E9Q415_ANGAN</name>
<sequence>MYSAFEGKAVFQDFLISSFKMVEVQVAQQIAEKSSTIQTNSLATNQH</sequence>
<evidence type="ECO:0000313" key="1">
    <source>
        <dbReference type="EMBL" id="JAH10833.1"/>
    </source>
</evidence>
<protein>
    <submittedName>
        <fullName evidence="1">Uncharacterized protein</fullName>
    </submittedName>
</protein>
<reference evidence="1" key="2">
    <citation type="journal article" date="2015" name="Fish Shellfish Immunol.">
        <title>Early steps in the European eel (Anguilla anguilla)-Vibrio vulnificus interaction in the gills: Role of the RtxA13 toxin.</title>
        <authorList>
            <person name="Callol A."/>
            <person name="Pajuelo D."/>
            <person name="Ebbesson L."/>
            <person name="Teles M."/>
            <person name="MacKenzie S."/>
            <person name="Amaro C."/>
        </authorList>
    </citation>
    <scope>NUCLEOTIDE SEQUENCE</scope>
</reference>
<dbReference type="EMBL" id="GBXM01097744">
    <property type="protein sequence ID" value="JAH10833.1"/>
    <property type="molecule type" value="Transcribed_RNA"/>
</dbReference>
<dbReference type="AlphaFoldDB" id="A0A0E9Q415"/>